<proteinExistence type="inferred from homology"/>
<evidence type="ECO:0000256" key="5">
    <source>
        <dbReference type="ARBA" id="ARBA00022824"/>
    </source>
</evidence>
<keyword evidence="3" id="KW-0812">Transmembrane</keyword>
<dbReference type="SMART" id="SM00320">
    <property type="entry name" value="WD40"/>
    <property type="match status" value="3"/>
</dbReference>
<evidence type="ECO:0000256" key="6">
    <source>
        <dbReference type="ARBA" id="ARBA00022892"/>
    </source>
</evidence>
<feature type="region of interest" description="Disordered" evidence="11">
    <location>
        <begin position="498"/>
        <end position="518"/>
    </location>
</feature>
<dbReference type="AlphaFoldDB" id="G0WHT8"/>
<dbReference type="InterPro" id="IPR015943">
    <property type="entry name" value="WD40/YVTN_repeat-like_dom_sf"/>
</dbReference>
<dbReference type="SUPFAM" id="SSF50978">
    <property type="entry name" value="WD40 repeat-like"/>
    <property type="match status" value="1"/>
</dbReference>
<dbReference type="GO" id="GO:0015031">
    <property type="term" value="P:protein transport"/>
    <property type="evidence" value="ECO:0007669"/>
    <property type="project" value="UniProtKB-KW"/>
</dbReference>
<dbReference type="GO" id="GO:0005085">
    <property type="term" value="F:guanyl-nucleotide exchange factor activity"/>
    <property type="evidence" value="ECO:0007669"/>
    <property type="project" value="InterPro"/>
</dbReference>
<dbReference type="Pfam" id="PF00400">
    <property type="entry name" value="WD40"/>
    <property type="match status" value="1"/>
</dbReference>
<keyword evidence="7 10" id="KW-0653">Protein transport</keyword>
<dbReference type="EMBL" id="HE580277">
    <property type="protein sequence ID" value="CCD27349.1"/>
    <property type="molecule type" value="Genomic_DNA"/>
</dbReference>
<dbReference type="HOGENOM" id="CLU_399052_0_0_1"/>
<dbReference type="Proteomes" id="UP000000689">
    <property type="component" value="Chromosome 11"/>
</dbReference>
<dbReference type="InterPro" id="IPR001680">
    <property type="entry name" value="WD40_rpt"/>
</dbReference>
<evidence type="ECO:0000256" key="9">
    <source>
        <dbReference type="ARBA" id="ARBA00023136"/>
    </source>
</evidence>
<evidence type="ECO:0000256" key="4">
    <source>
        <dbReference type="ARBA" id="ARBA00022737"/>
    </source>
</evidence>
<keyword evidence="9" id="KW-0472">Membrane</keyword>
<keyword evidence="5 10" id="KW-0256">Endoplasmic reticulum</keyword>
<evidence type="ECO:0000256" key="11">
    <source>
        <dbReference type="SAM" id="MobiDB-lite"/>
    </source>
</evidence>
<evidence type="ECO:0000313" key="12">
    <source>
        <dbReference type="EMBL" id="CCD27349.1"/>
    </source>
</evidence>
<dbReference type="GO" id="GO:0003400">
    <property type="term" value="P:regulation of COPII vesicle coating"/>
    <property type="evidence" value="ECO:0007669"/>
    <property type="project" value="UniProtKB-UniRule"/>
</dbReference>
<dbReference type="GO" id="GO:0000139">
    <property type="term" value="C:Golgi membrane"/>
    <property type="evidence" value="ECO:0007669"/>
    <property type="project" value="UniProtKB-SubCell"/>
</dbReference>
<keyword evidence="8" id="KW-1133">Transmembrane helix</keyword>
<dbReference type="Gene3D" id="2.130.10.10">
    <property type="entry name" value="YVTN repeat-like/Quinoprotein amine dehydrogenase"/>
    <property type="match status" value="1"/>
</dbReference>
<feature type="region of interest" description="Disordered" evidence="11">
    <location>
        <begin position="535"/>
        <end position="604"/>
    </location>
</feature>
<feature type="compositionally biased region" description="Acidic residues" evidence="11">
    <location>
        <begin position="505"/>
        <end position="518"/>
    </location>
</feature>
<keyword evidence="2 10" id="KW-0853">WD repeat</keyword>
<dbReference type="GO" id="GO:0005789">
    <property type="term" value="C:endoplasmic reticulum membrane"/>
    <property type="evidence" value="ECO:0007669"/>
    <property type="project" value="UniProtKB-SubCell"/>
</dbReference>
<feature type="compositionally biased region" description="Polar residues" evidence="11">
    <location>
        <begin position="646"/>
        <end position="664"/>
    </location>
</feature>
<dbReference type="KEGG" id="ndi:NDAI_0K01580"/>
<evidence type="ECO:0000313" key="13">
    <source>
        <dbReference type="Proteomes" id="UP000000689"/>
    </source>
</evidence>
<dbReference type="GeneID" id="11497716"/>
<evidence type="ECO:0000256" key="10">
    <source>
        <dbReference type="RuleBase" id="RU369019"/>
    </source>
</evidence>
<keyword evidence="13" id="KW-1185">Reference proteome</keyword>
<keyword evidence="6" id="KW-0931">ER-Golgi transport</keyword>
<evidence type="ECO:0000256" key="8">
    <source>
        <dbReference type="ARBA" id="ARBA00022989"/>
    </source>
</evidence>
<comment type="function">
    <text evidence="10">Guanine nucleotide-exchange factor (GEF) required for the formation or budding of transport vesicles from the ER.</text>
</comment>
<evidence type="ECO:0000256" key="2">
    <source>
        <dbReference type="ARBA" id="ARBA00022574"/>
    </source>
</evidence>
<comment type="similarity">
    <text evidence="10">Belongs to the WD repeat SEC12 family.</text>
</comment>
<dbReference type="GO" id="GO:0006888">
    <property type="term" value="P:endoplasmic reticulum to Golgi vesicle-mediated transport"/>
    <property type="evidence" value="ECO:0007669"/>
    <property type="project" value="UniProtKB-UniRule"/>
</dbReference>
<dbReference type="PANTHER" id="PTHR23284:SF0">
    <property type="entry name" value="PROLACTIN REGULATORY ELEMENT-BINDING PROTEIN"/>
    <property type="match status" value="1"/>
</dbReference>
<dbReference type="InterPro" id="IPR036322">
    <property type="entry name" value="WD40_repeat_dom_sf"/>
</dbReference>
<dbReference type="RefSeq" id="XP_003672592.1">
    <property type="nucleotide sequence ID" value="XM_003672544.1"/>
</dbReference>
<dbReference type="PANTHER" id="PTHR23284">
    <property type="entry name" value="PROLACTIN REGULATORY ELEMENT BINDING PROTEIN"/>
    <property type="match status" value="1"/>
</dbReference>
<gene>
    <name evidence="12" type="primary">NDAI0K01580</name>
    <name evidence="12" type="ordered locus">NDAI_0K01580</name>
</gene>
<sequence>MVFKSQVYDIKYPLYGASFLDNENLVVLGGGGEGRNGVPNKVSLVHVDLENETNEKKRIKLVDEFELNSEDDSPTAMDVTSDRTILFSCNENSNKILQGHGNRHIRKFQIVNENNKMKLKFVESKDFDHFEKPDDYTKLLYVSNDGSLAAIASSTVPAIIRVIDPKDLTEIYEIDSAHEVKDLNFSPNGKILGYITDSSLEVISTVTGSSIIRKMDFIETLDIKLSKFRFINDDTMLILGSLIHSKGIIAVKISLKKGKAIVLKSKCITTNVKGVTAMDVDLKGELLAFAGNDNSLTLVQLRKLSCKKVFKQVHQFAITRVCFSKNSKYLVSVSAANTIHVIHLPESYRTSLSLTESLTNFFVKSFFVLFLALIVQQVYEKELSSKIYNYYQSHPFSLRKLIKRDNVNRLDDDFFDQTTLVGSNGGRIEMETHDIVSTMTTHTAIEETFEITTTSDSILTEPTEKLSILEDTNEDEPINIHEEPTPVMENNNVVGATELPTQPDAETESGDEENIENDANIEEASKVKQLISEELQPSDVPGEPETENAVVEDINEHHVGSSLDEAPSQEDIENINRDSENDEEQPGWANNNIGSSEEVDHHPEVVAEVPQGEEQHIEDKFEENINFELEVNDDRNDIYDEVGSEASDSVQYESTVTVGEQQYNADERFSSREDDIDDENVAFPDDNNKD</sequence>
<name>G0WHT8_NAUDC</name>
<reference evidence="12 13" key="1">
    <citation type="journal article" date="2011" name="Proc. Natl. Acad. Sci. U.S.A.">
        <title>Evolutionary erosion of yeast sex chromosomes by mating-type switching accidents.</title>
        <authorList>
            <person name="Gordon J.L."/>
            <person name="Armisen D."/>
            <person name="Proux-Wera E."/>
            <person name="Oheigeartaigh S.S."/>
            <person name="Byrne K.P."/>
            <person name="Wolfe K.H."/>
        </authorList>
    </citation>
    <scope>NUCLEOTIDE SEQUENCE [LARGE SCALE GENOMIC DNA]</scope>
    <source>
        <strain evidence="13">ATCC 10597 / BCRC 20456 / CBS 421 / NBRC 0211 / NRRL Y-12639</strain>
    </source>
</reference>
<dbReference type="OMA" id="WANNNIG"/>
<comment type="subcellular location">
    <subcellularLocation>
        <location evidence="10">Endoplasmic reticulum membrane</location>
        <topology evidence="10">Single-pass type II membrane protein</topology>
    </subcellularLocation>
    <subcellularLocation>
        <location evidence="10">Golgi apparatus membrane</location>
        <topology evidence="10">Single-pass type II membrane protein</topology>
    </subcellularLocation>
</comment>
<protein>
    <recommendedName>
        <fullName evidence="10">Guanine nucleotide-exchange factor SEC12</fullName>
    </recommendedName>
</protein>
<accession>G0WHT8</accession>
<evidence type="ECO:0000256" key="7">
    <source>
        <dbReference type="ARBA" id="ARBA00022927"/>
    </source>
</evidence>
<feature type="region of interest" description="Disordered" evidence="11">
    <location>
        <begin position="636"/>
        <end position="690"/>
    </location>
</feature>
<dbReference type="eggNOG" id="KOG0771">
    <property type="taxonomic scope" value="Eukaryota"/>
</dbReference>
<keyword evidence="4 10" id="KW-0677">Repeat</keyword>
<dbReference type="InterPro" id="IPR045260">
    <property type="entry name" value="Sec12-like"/>
</dbReference>
<organism evidence="12 13">
    <name type="scientific">Naumovozyma dairenensis (strain ATCC 10597 / BCRC 20456 / CBS 421 / NBRC 0211 / NRRL Y-12639)</name>
    <name type="common">Saccharomyces dairenensis</name>
    <dbReference type="NCBI Taxonomy" id="1071378"/>
    <lineage>
        <taxon>Eukaryota</taxon>
        <taxon>Fungi</taxon>
        <taxon>Dikarya</taxon>
        <taxon>Ascomycota</taxon>
        <taxon>Saccharomycotina</taxon>
        <taxon>Saccharomycetes</taxon>
        <taxon>Saccharomycetales</taxon>
        <taxon>Saccharomycetaceae</taxon>
        <taxon>Naumovozyma</taxon>
    </lineage>
</organism>
<dbReference type="STRING" id="1071378.G0WHT8"/>
<keyword evidence="1 10" id="KW-0813">Transport</keyword>
<evidence type="ECO:0000256" key="1">
    <source>
        <dbReference type="ARBA" id="ARBA00022448"/>
    </source>
</evidence>
<evidence type="ECO:0000256" key="3">
    <source>
        <dbReference type="ARBA" id="ARBA00022692"/>
    </source>
</evidence>
<dbReference type="OrthoDB" id="2013972at2759"/>